<evidence type="ECO:0000313" key="5">
    <source>
        <dbReference type="Proteomes" id="UP001162640"/>
    </source>
</evidence>
<organism evidence="4 5">
    <name type="scientific">Triparma laevis f. inornata</name>
    <dbReference type="NCBI Taxonomy" id="1714386"/>
    <lineage>
        <taxon>Eukaryota</taxon>
        <taxon>Sar</taxon>
        <taxon>Stramenopiles</taxon>
        <taxon>Ochrophyta</taxon>
        <taxon>Bolidophyceae</taxon>
        <taxon>Parmales</taxon>
        <taxon>Triparmaceae</taxon>
        <taxon>Triparma</taxon>
    </lineage>
</organism>
<sequence length="71" mass="8010">WGKIAAALPTRTGKQCRERWHNQLDPAINKGGWSALEEELLLSAHKIHGNKWAEIAKVLPGRTDNAIKNHY</sequence>
<dbReference type="Proteomes" id="UP001162640">
    <property type="component" value="Unassembled WGS sequence"/>
</dbReference>
<dbReference type="InterPro" id="IPR017884">
    <property type="entry name" value="SANT_dom"/>
</dbReference>
<gene>
    <name evidence="4" type="ORF">TL16_g06893</name>
</gene>
<dbReference type="AlphaFoldDB" id="A0A9W7ATR1"/>
<dbReference type="PROSITE" id="PS51293">
    <property type="entry name" value="SANT"/>
    <property type="match status" value="1"/>
</dbReference>
<dbReference type="InterPro" id="IPR009057">
    <property type="entry name" value="Homeodomain-like_sf"/>
</dbReference>
<feature type="domain" description="HTH myb-type" evidence="3">
    <location>
        <begin position="25"/>
        <end position="71"/>
    </location>
</feature>
<dbReference type="Gene3D" id="1.10.10.60">
    <property type="entry name" value="Homeodomain-like"/>
    <property type="match status" value="2"/>
</dbReference>
<comment type="caution">
    <text evidence="4">The sequence shown here is derived from an EMBL/GenBank/DDBJ whole genome shotgun (WGS) entry which is preliminary data.</text>
</comment>
<feature type="non-terminal residue" evidence="4">
    <location>
        <position position="1"/>
    </location>
</feature>
<dbReference type="EMBL" id="BLQM01000213">
    <property type="protein sequence ID" value="GMH75855.1"/>
    <property type="molecule type" value="Genomic_DNA"/>
</dbReference>
<dbReference type="PROSITE" id="PS50090">
    <property type="entry name" value="MYB_LIKE"/>
    <property type="match status" value="2"/>
</dbReference>
<reference evidence="5" key="1">
    <citation type="journal article" date="2023" name="Commun. Biol.">
        <title>Genome analysis of Parmales, the sister group of diatoms, reveals the evolutionary specialization of diatoms from phago-mixotrophs to photoautotrophs.</title>
        <authorList>
            <person name="Ban H."/>
            <person name="Sato S."/>
            <person name="Yoshikawa S."/>
            <person name="Yamada K."/>
            <person name="Nakamura Y."/>
            <person name="Ichinomiya M."/>
            <person name="Sato N."/>
            <person name="Blanc-Mathieu R."/>
            <person name="Endo H."/>
            <person name="Kuwata A."/>
            <person name="Ogata H."/>
        </authorList>
    </citation>
    <scope>NUCLEOTIDE SEQUENCE [LARGE SCALE GENOMIC DNA]</scope>
</reference>
<dbReference type="GO" id="GO:0000981">
    <property type="term" value="F:DNA-binding transcription factor activity, RNA polymerase II-specific"/>
    <property type="evidence" value="ECO:0007669"/>
    <property type="project" value="TreeGrafter"/>
</dbReference>
<accession>A0A9W7ATR1</accession>
<dbReference type="PROSITE" id="PS51294">
    <property type="entry name" value="HTH_MYB"/>
    <property type="match status" value="2"/>
</dbReference>
<evidence type="ECO:0000259" key="2">
    <source>
        <dbReference type="PROSITE" id="PS51293"/>
    </source>
</evidence>
<protein>
    <submittedName>
        <fullName evidence="4">Uncharacterized protein</fullName>
    </submittedName>
</protein>
<dbReference type="Pfam" id="PF00249">
    <property type="entry name" value="Myb_DNA-binding"/>
    <property type="match status" value="2"/>
</dbReference>
<evidence type="ECO:0000259" key="3">
    <source>
        <dbReference type="PROSITE" id="PS51294"/>
    </source>
</evidence>
<name>A0A9W7ATR1_9STRA</name>
<dbReference type="InterPro" id="IPR050560">
    <property type="entry name" value="MYB_TF"/>
</dbReference>
<feature type="domain" description="HTH myb-type" evidence="3">
    <location>
        <begin position="1"/>
        <end position="24"/>
    </location>
</feature>
<feature type="domain" description="Myb-like" evidence="1">
    <location>
        <begin position="25"/>
        <end position="71"/>
    </location>
</feature>
<dbReference type="SMART" id="SM00717">
    <property type="entry name" value="SANT"/>
    <property type="match status" value="1"/>
</dbReference>
<dbReference type="PANTHER" id="PTHR45614:SF194">
    <property type="entry name" value="TRANSCRIPTION FACTOR MYB3R-3-RELATED"/>
    <property type="match status" value="1"/>
</dbReference>
<dbReference type="PANTHER" id="PTHR45614">
    <property type="entry name" value="MYB PROTEIN-RELATED"/>
    <property type="match status" value="1"/>
</dbReference>
<dbReference type="GO" id="GO:0000978">
    <property type="term" value="F:RNA polymerase II cis-regulatory region sequence-specific DNA binding"/>
    <property type="evidence" value="ECO:0007669"/>
    <property type="project" value="TreeGrafter"/>
</dbReference>
<dbReference type="GO" id="GO:0005634">
    <property type="term" value="C:nucleus"/>
    <property type="evidence" value="ECO:0007669"/>
    <property type="project" value="TreeGrafter"/>
</dbReference>
<feature type="domain" description="SANT" evidence="2">
    <location>
        <begin position="33"/>
        <end position="71"/>
    </location>
</feature>
<dbReference type="SUPFAM" id="SSF46689">
    <property type="entry name" value="Homeodomain-like"/>
    <property type="match status" value="1"/>
</dbReference>
<feature type="non-terminal residue" evidence="4">
    <location>
        <position position="71"/>
    </location>
</feature>
<evidence type="ECO:0000313" key="4">
    <source>
        <dbReference type="EMBL" id="GMH75855.1"/>
    </source>
</evidence>
<dbReference type="InterPro" id="IPR001005">
    <property type="entry name" value="SANT/Myb"/>
</dbReference>
<feature type="domain" description="Myb-like" evidence="1">
    <location>
        <begin position="1"/>
        <end position="24"/>
    </location>
</feature>
<proteinExistence type="predicted"/>
<evidence type="ECO:0000259" key="1">
    <source>
        <dbReference type="PROSITE" id="PS50090"/>
    </source>
</evidence>
<dbReference type="InterPro" id="IPR017930">
    <property type="entry name" value="Myb_dom"/>
</dbReference>
<dbReference type="CDD" id="cd00167">
    <property type="entry name" value="SANT"/>
    <property type="match status" value="2"/>
</dbReference>